<accession>A0A975RTR2</accession>
<dbReference type="EMBL" id="CP076135">
    <property type="protein sequence ID" value="QWG19920.1"/>
    <property type="molecule type" value="Genomic_DNA"/>
</dbReference>
<sequence>MLRIPRRFSHFVYGVIQSGLTCAIAAGIASFPFIATGTFVTHWARSWVFAWVIMLPVVLFAAPAIRRLSYLLTRGEDDPGQINKAAN</sequence>
<evidence type="ECO:0000256" key="1">
    <source>
        <dbReference type="SAM" id="Phobius"/>
    </source>
</evidence>
<dbReference type="InterPro" id="IPR021529">
    <property type="entry name" value="DUF2798"/>
</dbReference>
<keyword evidence="1" id="KW-0472">Membrane</keyword>
<evidence type="ECO:0000313" key="2">
    <source>
        <dbReference type="EMBL" id="QWG19920.1"/>
    </source>
</evidence>
<dbReference type="Pfam" id="PF11391">
    <property type="entry name" value="DUF2798"/>
    <property type="match status" value="1"/>
</dbReference>
<feature type="transmembrane region" description="Helical" evidence="1">
    <location>
        <begin position="47"/>
        <end position="65"/>
    </location>
</feature>
<keyword evidence="1" id="KW-1133">Transmembrane helix</keyword>
<dbReference type="KEGG" id="bsei:KMZ68_08905"/>
<reference evidence="2" key="1">
    <citation type="submission" date="2021-06" db="EMBL/GenBank/DDBJ databases">
        <title>Bradyrhizobium sp. S2-11-2 Genome sequencing.</title>
        <authorList>
            <person name="Jin L."/>
        </authorList>
    </citation>
    <scope>NUCLEOTIDE SEQUENCE</scope>
    <source>
        <strain evidence="2">S2-11-2</strain>
    </source>
</reference>
<proteinExistence type="predicted"/>
<dbReference type="Proteomes" id="UP000680805">
    <property type="component" value="Chromosome"/>
</dbReference>
<evidence type="ECO:0000313" key="3">
    <source>
        <dbReference type="Proteomes" id="UP000680805"/>
    </source>
</evidence>
<organism evidence="2 3">
    <name type="scientific">Bradyrhizobium sediminis</name>
    <dbReference type="NCBI Taxonomy" id="2840469"/>
    <lineage>
        <taxon>Bacteria</taxon>
        <taxon>Pseudomonadati</taxon>
        <taxon>Pseudomonadota</taxon>
        <taxon>Alphaproteobacteria</taxon>
        <taxon>Hyphomicrobiales</taxon>
        <taxon>Nitrobacteraceae</taxon>
        <taxon>Bradyrhizobium</taxon>
    </lineage>
</organism>
<feature type="transmembrane region" description="Helical" evidence="1">
    <location>
        <begin position="12"/>
        <end position="35"/>
    </location>
</feature>
<gene>
    <name evidence="2" type="ORF">KMZ68_08905</name>
</gene>
<keyword evidence="1" id="KW-0812">Transmembrane</keyword>
<dbReference type="RefSeq" id="WP_215615415.1">
    <property type="nucleotide sequence ID" value="NZ_CP076135.1"/>
</dbReference>
<dbReference type="AlphaFoldDB" id="A0A975RTR2"/>
<protein>
    <submittedName>
        <fullName evidence="2">DUF2798 domain-containing protein</fullName>
    </submittedName>
</protein>
<name>A0A975RTR2_9BRAD</name>